<evidence type="ECO:0000313" key="3">
    <source>
        <dbReference type="Proteomes" id="UP001652623"/>
    </source>
</evidence>
<dbReference type="SUPFAM" id="SSF81660">
    <property type="entry name" value="Metal cation-transporting ATPase, ATP-binding domain N"/>
    <property type="match status" value="1"/>
</dbReference>
<feature type="transmembrane region" description="Helical" evidence="2">
    <location>
        <begin position="128"/>
        <end position="151"/>
    </location>
</feature>
<dbReference type="PANTHER" id="PTHR24093">
    <property type="entry name" value="CATION TRANSPORTING ATPASE"/>
    <property type="match status" value="1"/>
</dbReference>
<dbReference type="RefSeq" id="XP_060671412.1">
    <property type="nucleotide sequence ID" value="XM_060815429.1"/>
</dbReference>
<dbReference type="Proteomes" id="UP001652623">
    <property type="component" value="Chromosome 3"/>
</dbReference>
<keyword evidence="1" id="KW-0460">Magnesium</keyword>
<evidence type="ECO:0000256" key="1">
    <source>
        <dbReference type="ARBA" id="ARBA00022842"/>
    </source>
</evidence>
<keyword evidence="2" id="KW-0472">Membrane</keyword>
<name>A0ABM4A3V3_ZIZJJ</name>
<dbReference type="GeneID" id="132803163"/>
<reference evidence="4" key="1">
    <citation type="submission" date="2025-08" db="UniProtKB">
        <authorList>
            <consortium name="RefSeq"/>
        </authorList>
    </citation>
    <scope>IDENTIFICATION</scope>
    <source>
        <tissue evidence="4">Seedling</tissue>
    </source>
</reference>
<dbReference type="InterPro" id="IPR023299">
    <property type="entry name" value="ATPase_P-typ_cyto_dom_N"/>
</dbReference>
<dbReference type="Pfam" id="PF13246">
    <property type="entry name" value="Cation_ATPase"/>
    <property type="match status" value="1"/>
</dbReference>
<organism evidence="3 4">
    <name type="scientific">Ziziphus jujuba</name>
    <name type="common">Chinese jujube</name>
    <name type="synonym">Ziziphus sativa</name>
    <dbReference type="NCBI Taxonomy" id="326968"/>
    <lineage>
        <taxon>Eukaryota</taxon>
        <taxon>Viridiplantae</taxon>
        <taxon>Streptophyta</taxon>
        <taxon>Embryophyta</taxon>
        <taxon>Tracheophyta</taxon>
        <taxon>Spermatophyta</taxon>
        <taxon>Magnoliopsida</taxon>
        <taxon>eudicotyledons</taxon>
        <taxon>Gunneridae</taxon>
        <taxon>Pentapetalae</taxon>
        <taxon>rosids</taxon>
        <taxon>fabids</taxon>
        <taxon>Rosales</taxon>
        <taxon>Rhamnaceae</taxon>
        <taxon>Paliureae</taxon>
        <taxon>Ziziphus</taxon>
    </lineage>
</organism>
<dbReference type="Gene3D" id="1.20.1110.10">
    <property type="entry name" value="Calcium-transporting ATPase, transmembrane domain"/>
    <property type="match status" value="1"/>
</dbReference>
<gene>
    <name evidence="4" type="primary">LOC132803163</name>
</gene>
<sequence length="375" mass="42032">MVEDSTDNRESHNVQIGETNPFLFSGSQVIDGYGCQMVVTSVGMKAKWCKILNQHSSKSSDRETTVEERVNRFTYSIRIKIGLPIAIIGFVIMLGRYIFGKATNIYGRREDFMSGLADDNYKYLDSSLVQFVTIAFTTIVVAIPESLRFGVQLTIFFSKKRTMGDMQMVIDFSDSETMGSITAICTNKTGTLTMNQTKVTKFWLGQCSLEKEAYFSNVSNIVQNLLQEGIALNTSSARNSTPTDKAILSWAIHDLHIDMKVKSRCAILRHCVCHDQEAAAFSSQSLSLSQSQKKKLRSGILMKRMADNTEHVHWKGEAEMILEMCSSYYDQSGTIKDLDDRQKEDFDRIIQGMTESSLQCIAFAGVGVDSDGNHH</sequence>
<dbReference type="PANTHER" id="PTHR24093:SF434">
    <property type="entry name" value="CALCIUM-TRANSPORTING ATPASE 13, PLASMA MEMBRANE-TYPE-RELATED"/>
    <property type="match status" value="1"/>
</dbReference>
<feature type="transmembrane region" description="Helical" evidence="2">
    <location>
        <begin position="81"/>
        <end position="99"/>
    </location>
</feature>
<evidence type="ECO:0000313" key="4">
    <source>
        <dbReference type="RefSeq" id="XP_060671412.1"/>
    </source>
</evidence>
<keyword evidence="2" id="KW-0812">Transmembrane</keyword>
<dbReference type="SUPFAM" id="SSF81665">
    <property type="entry name" value="Calcium ATPase, transmembrane domain M"/>
    <property type="match status" value="1"/>
</dbReference>
<keyword evidence="3" id="KW-1185">Reference proteome</keyword>
<protein>
    <submittedName>
        <fullName evidence="4">Calcium-transporting ATPase 12, plasma membrane-type-like</fullName>
    </submittedName>
</protein>
<accession>A0ABM4A3V3</accession>
<dbReference type="Gene3D" id="3.40.1110.10">
    <property type="entry name" value="Calcium-transporting ATPase, cytoplasmic domain N"/>
    <property type="match status" value="1"/>
</dbReference>
<proteinExistence type="predicted"/>
<dbReference type="InterPro" id="IPR023298">
    <property type="entry name" value="ATPase_P-typ_TM_dom_sf"/>
</dbReference>
<evidence type="ECO:0000256" key="2">
    <source>
        <dbReference type="SAM" id="Phobius"/>
    </source>
</evidence>
<keyword evidence="2" id="KW-1133">Transmembrane helix</keyword>